<reference evidence="1" key="1">
    <citation type="submission" date="2014-09" db="EMBL/GenBank/DDBJ databases">
        <authorList>
            <person name="Magalhaes I.L.F."/>
            <person name="Oliveira U."/>
            <person name="Santos F.R."/>
            <person name="Vidigal T.H.D.A."/>
            <person name="Brescovit A.D."/>
            <person name="Santos A.J."/>
        </authorList>
    </citation>
    <scope>NUCLEOTIDE SEQUENCE</scope>
    <source>
        <tissue evidence="1">Shoot tissue taken approximately 20 cm above the soil surface</tissue>
    </source>
</reference>
<sequence length="86" mass="9777">MGSMKNDYYGLSGLLFNPHGSCMGQIVSYTECKLTGMTSAPLNQFLRELTSTCDCYGRINFDVILINCTLHFISQLRCRLYTYPDM</sequence>
<dbReference type="AlphaFoldDB" id="A0A0A9EM29"/>
<reference evidence="1" key="2">
    <citation type="journal article" date="2015" name="Data Brief">
        <title>Shoot transcriptome of the giant reed, Arundo donax.</title>
        <authorList>
            <person name="Barrero R.A."/>
            <person name="Guerrero F.D."/>
            <person name="Moolhuijzen P."/>
            <person name="Goolsby J.A."/>
            <person name="Tidwell J."/>
            <person name="Bellgard S.E."/>
            <person name="Bellgard M.I."/>
        </authorList>
    </citation>
    <scope>NUCLEOTIDE SEQUENCE</scope>
    <source>
        <tissue evidence="1">Shoot tissue taken approximately 20 cm above the soil surface</tissue>
    </source>
</reference>
<organism evidence="1">
    <name type="scientific">Arundo donax</name>
    <name type="common">Giant reed</name>
    <name type="synonym">Donax arundinaceus</name>
    <dbReference type="NCBI Taxonomy" id="35708"/>
    <lineage>
        <taxon>Eukaryota</taxon>
        <taxon>Viridiplantae</taxon>
        <taxon>Streptophyta</taxon>
        <taxon>Embryophyta</taxon>
        <taxon>Tracheophyta</taxon>
        <taxon>Spermatophyta</taxon>
        <taxon>Magnoliopsida</taxon>
        <taxon>Liliopsida</taxon>
        <taxon>Poales</taxon>
        <taxon>Poaceae</taxon>
        <taxon>PACMAD clade</taxon>
        <taxon>Arundinoideae</taxon>
        <taxon>Arundineae</taxon>
        <taxon>Arundo</taxon>
    </lineage>
</organism>
<accession>A0A0A9EM29</accession>
<proteinExistence type="predicted"/>
<name>A0A0A9EM29_ARUDO</name>
<evidence type="ECO:0000313" key="1">
    <source>
        <dbReference type="EMBL" id="JAD98925.1"/>
    </source>
</evidence>
<protein>
    <submittedName>
        <fullName evidence="1">Uncharacterized protein</fullName>
    </submittedName>
</protein>
<dbReference type="EMBL" id="GBRH01198970">
    <property type="protein sequence ID" value="JAD98925.1"/>
    <property type="molecule type" value="Transcribed_RNA"/>
</dbReference>